<evidence type="ECO:0000313" key="3">
    <source>
        <dbReference type="Proteomes" id="UP001168877"/>
    </source>
</evidence>
<gene>
    <name evidence="2" type="ORF">LWI29_014714</name>
</gene>
<reference evidence="2" key="2">
    <citation type="submission" date="2023-06" db="EMBL/GenBank/DDBJ databases">
        <authorList>
            <person name="Swenson N.G."/>
            <person name="Wegrzyn J.L."/>
            <person name="Mcevoy S.L."/>
        </authorList>
    </citation>
    <scope>NUCLEOTIDE SEQUENCE</scope>
    <source>
        <strain evidence="2">NS2018</strain>
        <tissue evidence="2">Leaf</tissue>
    </source>
</reference>
<evidence type="ECO:0000313" key="2">
    <source>
        <dbReference type="EMBL" id="KAK0596332.1"/>
    </source>
</evidence>
<feature type="compositionally biased region" description="Polar residues" evidence="1">
    <location>
        <begin position="1"/>
        <end position="10"/>
    </location>
</feature>
<organism evidence="2 3">
    <name type="scientific">Acer saccharum</name>
    <name type="common">Sugar maple</name>
    <dbReference type="NCBI Taxonomy" id="4024"/>
    <lineage>
        <taxon>Eukaryota</taxon>
        <taxon>Viridiplantae</taxon>
        <taxon>Streptophyta</taxon>
        <taxon>Embryophyta</taxon>
        <taxon>Tracheophyta</taxon>
        <taxon>Spermatophyta</taxon>
        <taxon>Magnoliopsida</taxon>
        <taxon>eudicotyledons</taxon>
        <taxon>Gunneridae</taxon>
        <taxon>Pentapetalae</taxon>
        <taxon>rosids</taxon>
        <taxon>malvids</taxon>
        <taxon>Sapindales</taxon>
        <taxon>Sapindaceae</taxon>
        <taxon>Hippocastanoideae</taxon>
        <taxon>Acereae</taxon>
        <taxon>Acer</taxon>
    </lineage>
</organism>
<accession>A0AA39SLI1</accession>
<dbReference type="EMBL" id="JAUESC010000004">
    <property type="protein sequence ID" value="KAK0596332.1"/>
    <property type="molecule type" value="Genomic_DNA"/>
</dbReference>
<evidence type="ECO:0000256" key="1">
    <source>
        <dbReference type="SAM" id="MobiDB-lite"/>
    </source>
</evidence>
<keyword evidence="3" id="KW-1185">Reference proteome</keyword>
<feature type="compositionally biased region" description="Basic and acidic residues" evidence="1">
    <location>
        <begin position="24"/>
        <end position="39"/>
    </location>
</feature>
<reference evidence="2" key="1">
    <citation type="journal article" date="2022" name="Plant J.">
        <title>Strategies of tolerance reflected in two North American maple genomes.</title>
        <authorList>
            <person name="McEvoy S.L."/>
            <person name="Sezen U.U."/>
            <person name="Trouern-Trend A."/>
            <person name="McMahon S.M."/>
            <person name="Schaberg P.G."/>
            <person name="Yang J."/>
            <person name="Wegrzyn J.L."/>
            <person name="Swenson N.G."/>
        </authorList>
    </citation>
    <scope>NUCLEOTIDE SEQUENCE</scope>
    <source>
        <strain evidence="2">NS2018</strain>
    </source>
</reference>
<proteinExistence type="predicted"/>
<feature type="region of interest" description="Disordered" evidence="1">
    <location>
        <begin position="1"/>
        <end position="39"/>
    </location>
</feature>
<sequence>MLTSHLANQCRSPRRSGEGGGCGREAEEKGFGVVGRDEGNDPTWQTSVDLLDAVGGWTLEDAVDVAEKQRIRDLGWWREMRSDPCFFFSETGYNLLQCDDVAADNEVPCQLPRQVGYKG</sequence>
<protein>
    <submittedName>
        <fullName evidence="2">Uncharacterized protein</fullName>
    </submittedName>
</protein>
<comment type="caution">
    <text evidence="2">The sequence shown here is derived from an EMBL/GenBank/DDBJ whole genome shotgun (WGS) entry which is preliminary data.</text>
</comment>
<dbReference type="AlphaFoldDB" id="A0AA39SLI1"/>
<name>A0AA39SLI1_ACESA</name>
<dbReference type="Proteomes" id="UP001168877">
    <property type="component" value="Unassembled WGS sequence"/>
</dbReference>